<keyword evidence="9" id="KW-1185">Reference proteome</keyword>
<dbReference type="PANTHER" id="PTHR47424">
    <property type="entry name" value="REGULATORY PROTEIN GAL4"/>
    <property type="match status" value="1"/>
</dbReference>
<dbReference type="GO" id="GO:0005634">
    <property type="term" value="C:nucleus"/>
    <property type="evidence" value="ECO:0007669"/>
    <property type="project" value="TreeGrafter"/>
</dbReference>
<proteinExistence type="predicted"/>
<evidence type="ECO:0000313" key="9">
    <source>
        <dbReference type="Proteomes" id="UP001203852"/>
    </source>
</evidence>
<evidence type="ECO:0000259" key="7">
    <source>
        <dbReference type="PROSITE" id="PS50048"/>
    </source>
</evidence>
<dbReference type="Pfam" id="PF00172">
    <property type="entry name" value="Zn_clus"/>
    <property type="match status" value="1"/>
</dbReference>
<accession>A0AAN6DX83</accession>
<dbReference type="AlphaFoldDB" id="A0AAN6DX83"/>
<sequence length="664" mass="74736">MASISQPKANKTCSECRRRKIRCDGNQPCGQCVYYEIPDCQYVVRKRRRMASRPRIRGHYVVEESTSPASDTVTRQRGQDAPDESHSKTQAANIILSKLFPTHSPEYLMQLSSAELATLAQASNSRSSDQSPLDGEVPDSGDERDWNEVQEQEDPESQACDDVNGLSLNAHRRSFMGISSTRAILRAIFRLKPSIQQEMSKVFDRTDPAPLTHLGNHDKAAQTPQPIIDEQICIEAYFEHVQGIIPLLDEDEFRHHWSQGTRCDSAWLALLNMVLALGAVAGGGPGDKSDDFYYSRAKEHFNFEFLGIGSIESLQALCLLGGCYLHYRNSPNMAYAVMGAAFRIALALGLHREPVNADGSGLSTGGRKDAKLETRRRIWWCLFCLDTWGGMTLGRPTLGRWDPVAMDVSLPSEFKDPLALAIFLTCTQKFCVLATRMQQHFANINTWNCNGVQALDQEVLDWSEGTPSPFPPACAERLITQQYMMQHRYLNLRLLLYRPALLSWAARTAPFISLQPDEQYAIQQCRAIACQAVDYIASKMQPLLKIRIWTASWYLYQACLVLLLSLIIEPEHAESWTWRCMIEKTLDMFETMSPWSVAASRSKRVVAIIYGACRAPLNDGFNDMSNVFDATAWDQLTYDMSTDGWHPDMFSLGGDDLNMFSNSA</sequence>
<dbReference type="GO" id="GO:0000435">
    <property type="term" value="P:positive regulation of transcription from RNA polymerase II promoter by galactose"/>
    <property type="evidence" value="ECO:0007669"/>
    <property type="project" value="TreeGrafter"/>
</dbReference>
<dbReference type="CDD" id="cd12148">
    <property type="entry name" value="fungal_TF_MHR"/>
    <property type="match status" value="1"/>
</dbReference>
<dbReference type="InterPro" id="IPR007219">
    <property type="entry name" value="XnlR_reg_dom"/>
</dbReference>
<comment type="caution">
    <text evidence="8">The sequence shown here is derived from an EMBL/GenBank/DDBJ whole genome shotgun (WGS) entry which is preliminary data.</text>
</comment>
<protein>
    <submittedName>
        <fullName evidence="8">Fungal-specific transcription factor domain-containing protein</fullName>
    </submittedName>
</protein>
<feature type="compositionally biased region" description="Basic and acidic residues" evidence="6">
    <location>
        <begin position="77"/>
        <end position="87"/>
    </location>
</feature>
<keyword evidence="1" id="KW-0479">Metal-binding</keyword>
<feature type="region of interest" description="Disordered" evidence="6">
    <location>
        <begin position="120"/>
        <end position="163"/>
    </location>
</feature>
<dbReference type="GO" id="GO:0008270">
    <property type="term" value="F:zinc ion binding"/>
    <property type="evidence" value="ECO:0007669"/>
    <property type="project" value="InterPro"/>
</dbReference>
<keyword evidence="4" id="KW-0804">Transcription</keyword>
<dbReference type="PANTHER" id="PTHR47424:SF5">
    <property type="entry name" value="ZN(II)2CYS6 TRANSCRIPTION FACTOR (EUROFUNG)"/>
    <property type="match status" value="1"/>
</dbReference>
<dbReference type="Pfam" id="PF04082">
    <property type="entry name" value="Fungal_trans"/>
    <property type="match status" value="1"/>
</dbReference>
<evidence type="ECO:0000256" key="5">
    <source>
        <dbReference type="ARBA" id="ARBA00023242"/>
    </source>
</evidence>
<organism evidence="8 9">
    <name type="scientific">Exophiala viscosa</name>
    <dbReference type="NCBI Taxonomy" id="2486360"/>
    <lineage>
        <taxon>Eukaryota</taxon>
        <taxon>Fungi</taxon>
        <taxon>Dikarya</taxon>
        <taxon>Ascomycota</taxon>
        <taxon>Pezizomycotina</taxon>
        <taxon>Eurotiomycetes</taxon>
        <taxon>Chaetothyriomycetidae</taxon>
        <taxon>Chaetothyriales</taxon>
        <taxon>Herpotrichiellaceae</taxon>
        <taxon>Exophiala</taxon>
    </lineage>
</organism>
<name>A0AAN6DX83_9EURO</name>
<dbReference type="CDD" id="cd00067">
    <property type="entry name" value="GAL4"/>
    <property type="match status" value="1"/>
</dbReference>
<feature type="domain" description="Zn(2)-C6 fungal-type" evidence="7">
    <location>
        <begin position="12"/>
        <end position="42"/>
    </location>
</feature>
<dbReference type="InterPro" id="IPR001138">
    <property type="entry name" value="Zn2Cys6_DnaBD"/>
</dbReference>
<dbReference type="PROSITE" id="PS50048">
    <property type="entry name" value="ZN2_CY6_FUNGAL_2"/>
    <property type="match status" value="1"/>
</dbReference>
<evidence type="ECO:0000256" key="3">
    <source>
        <dbReference type="ARBA" id="ARBA00023125"/>
    </source>
</evidence>
<feature type="compositionally biased region" description="Polar residues" evidence="6">
    <location>
        <begin position="64"/>
        <end position="76"/>
    </location>
</feature>
<keyword evidence="3" id="KW-0238">DNA-binding</keyword>
<evidence type="ECO:0000256" key="4">
    <source>
        <dbReference type="ARBA" id="ARBA00023163"/>
    </source>
</evidence>
<dbReference type="SMART" id="SM00906">
    <property type="entry name" value="Fungal_trans"/>
    <property type="match status" value="1"/>
</dbReference>
<dbReference type="InterPro" id="IPR051127">
    <property type="entry name" value="Fungal_SecMet_Regulators"/>
</dbReference>
<dbReference type="EMBL" id="MU404353">
    <property type="protein sequence ID" value="KAI1614309.1"/>
    <property type="molecule type" value="Genomic_DNA"/>
</dbReference>
<dbReference type="Proteomes" id="UP001203852">
    <property type="component" value="Unassembled WGS sequence"/>
</dbReference>
<dbReference type="GO" id="GO:0006351">
    <property type="term" value="P:DNA-templated transcription"/>
    <property type="evidence" value="ECO:0007669"/>
    <property type="project" value="InterPro"/>
</dbReference>
<dbReference type="GO" id="GO:0000978">
    <property type="term" value="F:RNA polymerase II cis-regulatory region sequence-specific DNA binding"/>
    <property type="evidence" value="ECO:0007669"/>
    <property type="project" value="TreeGrafter"/>
</dbReference>
<dbReference type="SUPFAM" id="SSF57701">
    <property type="entry name" value="Zn2/Cys6 DNA-binding domain"/>
    <property type="match status" value="1"/>
</dbReference>
<reference evidence="8" key="1">
    <citation type="journal article" date="2022" name="bioRxiv">
        <title>Deciphering the potential niche of two novel black yeast fungi from a biological soil crust based on their genomes, phenotypes, and melanin regulation.</title>
        <authorList>
            <consortium name="DOE Joint Genome Institute"/>
            <person name="Carr E.C."/>
            <person name="Barton Q."/>
            <person name="Grambo S."/>
            <person name="Sullivan M."/>
            <person name="Renfro C.M."/>
            <person name="Kuo A."/>
            <person name="Pangilinan J."/>
            <person name="Lipzen A."/>
            <person name="Keymanesh K."/>
            <person name="Savage E."/>
            <person name="Barry K."/>
            <person name="Grigoriev I.V."/>
            <person name="Riekhof W.R."/>
            <person name="Harris S.S."/>
        </authorList>
    </citation>
    <scope>NUCLEOTIDE SEQUENCE</scope>
    <source>
        <strain evidence="8">JF 03-4F</strain>
    </source>
</reference>
<dbReference type="Gene3D" id="4.10.240.10">
    <property type="entry name" value="Zn(2)-C6 fungal-type DNA-binding domain"/>
    <property type="match status" value="1"/>
</dbReference>
<feature type="compositionally biased region" description="Polar residues" evidence="6">
    <location>
        <begin position="120"/>
        <end position="131"/>
    </location>
</feature>
<evidence type="ECO:0000256" key="6">
    <source>
        <dbReference type="SAM" id="MobiDB-lite"/>
    </source>
</evidence>
<keyword evidence="2" id="KW-0805">Transcription regulation</keyword>
<evidence type="ECO:0000256" key="1">
    <source>
        <dbReference type="ARBA" id="ARBA00022723"/>
    </source>
</evidence>
<dbReference type="PROSITE" id="PS00463">
    <property type="entry name" value="ZN2_CY6_FUNGAL_1"/>
    <property type="match status" value="1"/>
</dbReference>
<evidence type="ECO:0000313" key="8">
    <source>
        <dbReference type="EMBL" id="KAI1614309.1"/>
    </source>
</evidence>
<keyword evidence="5" id="KW-0539">Nucleus</keyword>
<dbReference type="InterPro" id="IPR036864">
    <property type="entry name" value="Zn2-C6_fun-type_DNA-bd_sf"/>
</dbReference>
<gene>
    <name evidence="8" type="ORF">EDD36DRAFT_435736</name>
</gene>
<feature type="region of interest" description="Disordered" evidence="6">
    <location>
        <begin position="58"/>
        <end position="88"/>
    </location>
</feature>
<dbReference type="GO" id="GO:0000981">
    <property type="term" value="F:DNA-binding transcription factor activity, RNA polymerase II-specific"/>
    <property type="evidence" value="ECO:0007669"/>
    <property type="project" value="InterPro"/>
</dbReference>
<evidence type="ECO:0000256" key="2">
    <source>
        <dbReference type="ARBA" id="ARBA00023015"/>
    </source>
</evidence>
<dbReference type="SMART" id="SM00066">
    <property type="entry name" value="GAL4"/>
    <property type="match status" value="1"/>
</dbReference>